<dbReference type="KEGG" id="pais:PFX98_01440"/>
<dbReference type="Pfam" id="PF00702">
    <property type="entry name" value="Hydrolase"/>
    <property type="match status" value="1"/>
</dbReference>
<dbReference type="Gene3D" id="1.10.150.450">
    <property type="match status" value="1"/>
</dbReference>
<dbReference type="Gene3D" id="3.40.50.1000">
    <property type="entry name" value="HAD superfamily/HAD-like"/>
    <property type="match status" value="1"/>
</dbReference>
<dbReference type="GO" id="GO:0009166">
    <property type="term" value="P:nucleotide catabolic process"/>
    <property type="evidence" value="ECO:0007669"/>
    <property type="project" value="TreeGrafter"/>
</dbReference>
<dbReference type="InterPro" id="IPR010237">
    <property type="entry name" value="Pyr-5-nucltdase"/>
</dbReference>
<organism evidence="1 2">
    <name type="scientific">Paucibacter sediminis</name>
    <dbReference type="NCBI Taxonomy" id="3019553"/>
    <lineage>
        <taxon>Bacteria</taxon>
        <taxon>Pseudomonadati</taxon>
        <taxon>Pseudomonadota</taxon>
        <taxon>Betaproteobacteria</taxon>
        <taxon>Burkholderiales</taxon>
        <taxon>Sphaerotilaceae</taxon>
        <taxon>Roseateles</taxon>
    </lineage>
</organism>
<protein>
    <submittedName>
        <fullName evidence="1">HAD-IA family hydrolase</fullName>
    </submittedName>
</protein>
<dbReference type="InterPro" id="IPR052791">
    <property type="entry name" value="SSM1_domain"/>
</dbReference>
<dbReference type="SFLD" id="SFLDG01132">
    <property type="entry name" value="C1.5.3:_5'-Nucleotidase_Like"/>
    <property type="match status" value="1"/>
</dbReference>
<dbReference type="InterPro" id="IPR006439">
    <property type="entry name" value="HAD-SF_hydro_IA"/>
</dbReference>
<dbReference type="InterPro" id="IPR036412">
    <property type="entry name" value="HAD-like_sf"/>
</dbReference>
<dbReference type="PANTHER" id="PTHR47438:SF1">
    <property type="entry name" value="PHOSPHATE METABOLISM PROTEIN 8-RELATED"/>
    <property type="match status" value="1"/>
</dbReference>
<name>A0AA95NDS2_9BURK</name>
<dbReference type="NCBIfam" id="TIGR01509">
    <property type="entry name" value="HAD-SF-IA-v3"/>
    <property type="match status" value="1"/>
</dbReference>
<dbReference type="Proteomes" id="UP001177769">
    <property type="component" value="Chromosome"/>
</dbReference>
<evidence type="ECO:0000313" key="1">
    <source>
        <dbReference type="EMBL" id="WIT12295.1"/>
    </source>
</evidence>
<dbReference type="GO" id="GO:0006206">
    <property type="term" value="P:pyrimidine nucleobase metabolic process"/>
    <property type="evidence" value="ECO:0007669"/>
    <property type="project" value="TreeGrafter"/>
</dbReference>
<dbReference type="AlphaFoldDB" id="A0AA95NDS2"/>
<proteinExistence type="predicted"/>
<dbReference type="SFLD" id="SFLDG01129">
    <property type="entry name" value="C1.5:_HAD__Beta-PGM__Phosphata"/>
    <property type="match status" value="1"/>
</dbReference>
<dbReference type="SFLD" id="SFLDS00003">
    <property type="entry name" value="Haloacid_Dehalogenase"/>
    <property type="match status" value="1"/>
</dbReference>
<sequence>MSKRRQPVWLFDLDNTLHNASHEVFGALNVAMTRYIERELGVDTAEANRLRAQYWARYGATLIGLVRHHGVDAAHFLRVTHALPGLEGGLHTHAHDLAALKRLKGRKVLLTNAPLAYALRVLKALKMRRCFDSVLALEHMAMFGELRPKPDRRMFRYIAARLKVPPWRCILVEDTLIHQKTAHGLGMGTAWMQRWAARSTHGPEAGLALKRRPVYVRQRIASLGALRPEECGR</sequence>
<dbReference type="InterPro" id="IPR023214">
    <property type="entry name" value="HAD_sf"/>
</dbReference>
<dbReference type="GO" id="GO:0008252">
    <property type="term" value="F:nucleotidase activity"/>
    <property type="evidence" value="ECO:0007669"/>
    <property type="project" value="TreeGrafter"/>
</dbReference>
<dbReference type="RefSeq" id="WP_285233387.1">
    <property type="nucleotide sequence ID" value="NZ_CP116346.1"/>
</dbReference>
<reference evidence="1" key="1">
    <citation type="submission" date="2023-01" db="EMBL/GenBank/DDBJ databases">
        <title>Whole genome sequence of Paucibacter sp. S2-9 isolated from pond sediment.</title>
        <authorList>
            <person name="Jung J.Y."/>
        </authorList>
    </citation>
    <scope>NUCLEOTIDE SEQUENCE</scope>
    <source>
        <strain evidence="1">S2-9</strain>
    </source>
</reference>
<dbReference type="PANTHER" id="PTHR47438">
    <property type="entry name" value="PHOSPHATE METABOLISM PROTEIN 8-RELATED"/>
    <property type="match status" value="1"/>
</dbReference>
<keyword evidence="1" id="KW-0378">Hydrolase</keyword>
<keyword evidence="2" id="KW-1185">Reference proteome</keyword>
<accession>A0AA95NDS2</accession>
<evidence type="ECO:0000313" key="2">
    <source>
        <dbReference type="Proteomes" id="UP001177769"/>
    </source>
</evidence>
<dbReference type="SUPFAM" id="SSF56784">
    <property type="entry name" value="HAD-like"/>
    <property type="match status" value="1"/>
</dbReference>
<gene>
    <name evidence="1" type="ORF">PFX98_01440</name>
</gene>
<dbReference type="EMBL" id="CP116346">
    <property type="protein sequence ID" value="WIT12295.1"/>
    <property type="molecule type" value="Genomic_DNA"/>
</dbReference>